<dbReference type="EMBL" id="LNIX01000058">
    <property type="protein sequence ID" value="OXA37399.1"/>
    <property type="molecule type" value="Genomic_DNA"/>
</dbReference>
<dbReference type="OrthoDB" id="8250201at2759"/>
<keyword evidence="3" id="KW-1185">Reference proteome</keyword>
<accession>A0A226CWQ6</accession>
<evidence type="ECO:0000313" key="3">
    <source>
        <dbReference type="Proteomes" id="UP000198287"/>
    </source>
</evidence>
<comment type="caution">
    <text evidence="2">The sequence shown here is derived from an EMBL/GenBank/DDBJ whole genome shotgun (WGS) entry which is preliminary data.</text>
</comment>
<feature type="compositionally biased region" description="Basic residues" evidence="1">
    <location>
        <begin position="211"/>
        <end position="224"/>
    </location>
</feature>
<feature type="region of interest" description="Disordered" evidence="1">
    <location>
        <begin position="188"/>
        <end position="224"/>
    </location>
</feature>
<sequence>MAHKLEEIINDVQEKVKILDFSQVIIQSQLELSKYLDKIPQLRIRREKVRAEDVKIRDTQFSFKLKRGARIPRKQFEYGDPCPSSMQKVKQEDLVGMLTMARANKILDDDIFGRLVELGKLRHKTRTLEAEKLFQERKKKGGITLPHNSICLLCNLEFCTGEYCNEFSYDFFARMILGKDYDAYQESKGKRGNVKIKKSGKSRNSKLGEKLRKKRKHNITTKKK</sequence>
<evidence type="ECO:0000313" key="2">
    <source>
        <dbReference type="EMBL" id="OXA37399.1"/>
    </source>
</evidence>
<gene>
    <name evidence="2" type="ORF">Fcan01_27840</name>
</gene>
<dbReference type="Proteomes" id="UP000198287">
    <property type="component" value="Unassembled WGS sequence"/>
</dbReference>
<proteinExistence type="predicted"/>
<evidence type="ECO:0000256" key="1">
    <source>
        <dbReference type="SAM" id="MobiDB-lite"/>
    </source>
</evidence>
<protein>
    <submittedName>
        <fullName evidence="2">Uncharacterized protein</fullName>
    </submittedName>
</protein>
<dbReference type="AlphaFoldDB" id="A0A226CWQ6"/>
<name>A0A226CWQ6_FOLCA</name>
<reference evidence="2 3" key="1">
    <citation type="submission" date="2015-12" db="EMBL/GenBank/DDBJ databases">
        <title>The genome of Folsomia candida.</title>
        <authorList>
            <person name="Faddeeva A."/>
            <person name="Derks M.F."/>
            <person name="Anvar Y."/>
            <person name="Smit S."/>
            <person name="Van Straalen N."/>
            <person name="Roelofs D."/>
        </authorList>
    </citation>
    <scope>NUCLEOTIDE SEQUENCE [LARGE SCALE GENOMIC DNA]</scope>
    <source>
        <strain evidence="2 3">VU population</strain>
        <tissue evidence="2">Whole body</tissue>
    </source>
</reference>
<feature type="compositionally biased region" description="Basic residues" evidence="1">
    <location>
        <begin position="190"/>
        <end position="204"/>
    </location>
</feature>
<organism evidence="2 3">
    <name type="scientific">Folsomia candida</name>
    <name type="common">Springtail</name>
    <dbReference type="NCBI Taxonomy" id="158441"/>
    <lineage>
        <taxon>Eukaryota</taxon>
        <taxon>Metazoa</taxon>
        <taxon>Ecdysozoa</taxon>
        <taxon>Arthropoda</taxon>
        <taxon>Hexapoda</taxon>
        <taxon>Collembola</taxon>
        <taxon>Entomobryomorpha</taxon>
        <taxon>Isotomoidea</taxon>
        <taxon>Isotomidae</taxon>
        <taxon>Proisotominae</taxon>
        <taxon>Folsomia</taxon>
    </lineage>
</organism>